<dbReference type="EMBL" id="CAACVJ010000689">
    <property type="protein sequence ID" value="VEP18568.1"/>
    <property type="molecule type" value="Genomic_DNA"/>
</dbReference>
<protein>
    <submittedName>
        <fullName evidence="1">Uncharacterized protein</fullName>
    </submittedName>
</protein>
<accession>A0A563W4F4</accession>
<organism evidence="1 2">
    <name type="scientific">Hyella patelloides LEGE 07179</name>
    <dbReference type="NCBI Taxonomy" id="945734"/>
    <lineage>
        <taxon>Bacteria</taxon>
        <taxon>Bacillati</taxon>
        <taxon>Cyanobacteriota</taxon>
        <taxon>Cyanophyceae</taxon>
        <taxon>Pleurocapsales</taxon>
        <taxon>Hyellaceae</taxon>
        <taxon>Hyella</taxon>
    </lineage>
</organism>
<evidence type="ECO:0000313" key="2">
    <source>
        <dbReference type="Proteomes" id="UP000320055"/>
    </source>
</evidence>
<name>A0A563W4F4_9CYAN</name>
<keyword evidence="2" id="KW-1185">Reference proteome</keyword>
<sequence>MVAIRLTGIRKVDKSTNIVRKKGDNCIHFFSLNQKLISLLRETV</sequence>
<reference evidence="1 2" key="1">
    <citation type="submission" date="2019-01" db="EMBL/GenBank/DDBJ databases">
        <authorList>
            <person name="Brito A."/>
        </authorList>
    </citation>
    <scope>NUCLEOTIDE SEQUENCE [LARGE SCALE GENOMIC DNA]</scope>
    <source>
        <strain evidence="1">1</strain>
    </source>
</reference>
<evidence type="ECO:0000313" key="1">
    <source>
        <dbReference type="EMBL" id="VEP18568.1"/>
    </source>
</evidence>
<dbReference type="AlphaFoldDB" id="A0A563W4F4"/>
<gene>
    <name evidence="1" type="ORF">H1P_810030</name>
</gene>
<proteinExistence type="predicted"/>
<dbReference type="Proteomes" id="UP000320055">
    <property type="component" value="Unassembled WGS sequence"/>
</dbReference>